<reference evidence="1 2" key="1">
    <citation type="journal article" date="2019" name="Sci. Rep.">
        <title>Orb-weaving spider Araneus ventricosus genome elucidates the spidroin gene catalogue.</title>
        <authorList>
            <person name="Kono N."/>
            <person name="Nakamura H."/>
            <person name="Ohtoshi R."/>
            <person name="Moran D.A.P."/>
            <person name="Shinohara A."/>
            <person name="Yoshida Y."/>
            <person name="Fujiwara M."/>
            <person name="Mori M."/>
            <person name="Tomita M."/>
            <person name="Arakawa K."/>
        </authorList>
    </citation>
    <scope>NUCLEOTIDE SEQUENCE [LARGE SCALE GENOMIC DNA]</scope>
</reference>
<sequence>MGSCLHCVFVNPALQQSISCRPAEKGIVRGQPIPKSCYMQTRKKTLALDSNVNKLTVLPFSTEEITFTVKEENSYLEWEFETKNKDIDFSLLFKRESPEDMEYVVFIPKQRIDTSDESEKGCFKCEKVGSCE</sequence>
<dbReference type="PANTHER" id="PTHR23324">
    <property type="entry name" value="SEC14 RELATED PROTEIN"/>
    <property type="match status" value="1"/>
</dbReference>
<dbReference type="InterPro" id="IPR036598">
    <property type="entry name" value="GOLD_dom_sf"/>
</dbReference>
<dbReference type="OrthoDB" id="6435818at2759"/>
<dbReference type="InterPro" id="IPR051064">
    <property type="entry name" value="SEC14/CRAL-TRIO_domain"/>
</dbReference>
<accession>A0A4Y2UQL8</accession>
<dbReference type="Gene3D" id="2.60.120.680">
    <property type="entry name" value="GOLD domain"/>
    <property type="match status" value="1"/>
</dbReference>
<dbReference type="SUPFAM" id="SSF101576">
    <property type="entry name" value="Supernatant protein factor (SPF), C-terminal domain"/>
    <property type="match status" value="1"/>
</dbReference>
<dbReference type="AlphaFoldDB" id="A0A4Y2UQL8"/>
<name>A0A4Y2UQL8_ARAVE</name>
<evidence type="ECO:0000313" key="2">
    <source>
        <dbReference type="Proteomes" id="UP000499080"/>
    </source>
</evidence>
<dbReference type="Gene3D" id="3.40.525.10">
    <property type="entry name" value="CRAL-TRIO lipid binding domain"/>
    <property type="match status" value="1"/>
</dbReference>
<protein>
    <submittedName>
        <fullName evidence="1">Uncharacterized protein</fullName>
    </submittedName>
</protein>
<dbReference type="Proteomes" id="UP000499080">
    <property type="component" value="Unassembled WGS sequence"/>
</dbReference>
<dbReference type="GO" id="GO:0005737">
    <property type="term" value="C:cytoplasm"/>
    <property type="evidence" value="ECO:0007669"/>
    <property type="project" value="TreeGrafter"/>
</dbReference>
<comment type="caution">
    <text evidence="1">The sequence shown here is derived from an EMBL/GenBank/DDBJ whole genome shotgun (WGS) entry which is preliminary data.</text>
</comment>
<keyword evidence="2" id="KW-1185">Reference proteome</keyword>
<evidence type="ECO:0000313" key="1">
    <source>
        <dbReference type="EMBL" id="GBO15295.1"/>
    </source>
</evidence>
<proteinExistence type="predicted"/>
<dbReference type="EMBL" id="BGPR01039357">
    <property type="protein sequence ID" value="GBO15295.1"/>
    <property type="molecule type" value="Genomic_DNA"/>
</dbReference>
<dbReference type="PANTHER" id="PTHR23324:SF83">
    <property type="entry name" value="SEC14-LIKE PROTEIN 2"/>
    <property type="match status" value="1"/>
</dbReference>
<gene>
    <name evidence="1" type="ORF">AVEN_166577_1</name>
</gene>
<organism evidence="1 2">
    <name type="scientific">Araneus ventricosus</name>
    <name type="common">Orbweaver spider</name>
    <name type="synonym">Epeira ventricosa</name>
    <dbReference type="NCBI Taxonomy" id="182803"/>
    <lineage>
        <taxon>Eukaryota</taxon>
        <taxon>Metazoa</taxon>
        <taxon>Ecdysozoa</taxon>
        <taxon>Arthropoda</taxon>
        <taxon>Chelicerata</taxon>
        <taxon>Arachnida</taxon>
        <taxon>Araneae</taxon>
        <taxon>Araneomorphae</taxon>
        <taxon>Entelegynae</taxon>
        <taxon>Araneoidea</taxon>
        <taxon>Araneidae</taxon>
        <taxon>Araneus</taxon>
    </lineage>
</organism>
<dbReference type="InterPro" id="IPR036865">
    <property type="entry name" value="CRAL-TRIO_dom_sf"/>
</dbReference>